<dbReference type="OrthoDB" id="621195at2"/>
<proteinExistence type="predicted"/>
<evidence type="ECO:0000313" key="4">
    <source>
        <dbReference type="Proteomes" id="UP000321291"/>
    </source>
</evidence>
<dbReference type="AlphaFoldDB" id="A0A5B8VPA3"/>
<evidence type="ECO:0000256" key="2">
    <source>
        <dbReference type="SAM" id="Phobius"/>
    </source>
</evidence>
<feature type="transmembrane region" description="Helical" evidence="2">
    <location>
        <begin position="138"/>
        <end position="157"/>
    </location>
</feature>
<protein>
    <recommendedName>
        <fullName evidence="5">HTH luxR-type domain-containing protein</fullName>
    </recommendedName>
</protein>
<dbReference type="Proteomes" id="UP000321291">
    <property type="component" value="Chromosome"/>
</dbReference>
<keyword evidence="2" id="KW-1133">Transmembrane helix</keyword>
<dbReference type="EMBL" id="CP042434">
    <property type="protein sequence ID" value="QEC73259.1"/>
    <property type="molecule type" value="Genomic_DNA"/>
</dbReference>
<name>A0A5B8VPA3_9BACT</name>
<organism evidence="3 4">
    <name type="scientific">Arachidicoccus ginsenosidivorans</name>
    <dbReference type="NCBI Taxonomy" id="496057"/>
    <lineage>
        <taxon>Bacteria</taxon>
        <taxon>Pseudomonadati</taxon>
        <taxon>Bacteroidota</taxon>
        <taxon>Chitinophagia</taxon>
        <taxon>Chitinophagales</taxon>
        <taxon>Chitinophagaceae</taxon>
        <taxon>Arachidicoccus</taxon>
    </lineage>
</organism>
<dbReference type="InterPro" id="IPR011990">
    <property type="entry name" value="TPR-like_helical_dom_sf"/>
</dbReference>
<dbReference type="SUPFAM" id="SSF46894">
    <property type="entry name" value="C-terminal effector domain of the bipartite response regulators"/>
    <property type="match status" value="1"/>
</dbReference>
<dbReference type="SUPFAM" id="SSF48452">
    <property type="entry name" value="TPR-like"/>
    <property type="match status" value="1"/>
</dbReference>
<keyword evidence="4" id="KW-1185">Reference proteome</keyword>
<dbReference type="GO" id="GO:0006355">
    <property type="term" value="P:regulation of DNA-templated transcription"/>
    <property type="evidence" value="ECO:0007669"/>
    <property type="project" value="InterPro"/>
</dbReference>
<evidence type="ECO:0008006" key="5">
    <source>
        <dbReference type="Google" id="ProtNLM"/>
    </source>
</evidence>
<evidence type="ECO:0000256" key="1">
    <source>
        <dbReference type="SAM" id="Coils"/>
    </source>
</evidence>
<dbReference type="InterPro" id="IPR036388">
    <property type="entry name" value="WH-like_DNA-bd_sf"/>
</dbReference>
<dbReference type="Gene3D" id="1.10.10.10">
    <property type="entry name" value="Winged helix-like DNA-binding domain superfamily/Winged helix DNA-binding domain"/>
    <property type="match status" value="1"/>
</dbReference>
<keyword evidence="1" id="KW-0175">Coiled coil</keyword>
<dbReference type="InterPro" id="IPR016032">
    <property type="entry name" value="Sig_transdc_resp-reg_C-effctor"/>
</dbReference>
<sequence>MENNYAAARPLVEANLASSLKYGQMQDAAMARSALAEIDFARQKYQKALLGWQQAYKWYGQDLLGKLQVSHSLGVIFNKLGDFDSSLYYYQRYAEYKIKFNQQNNREKSDVLQSRIEFNKMDGALQVAKKDIRAEKNIRLAILTCLLLLAIIAILIYNRSRIKHKLALEKVQTRQRLAELEISKAKEQIKTFTERIKKSEALIEELKAVQQTENNAGPNLEEKLLAFTLVTNEGWEDFRIEFIKAYPAFYPALQKRAGNLTPAEERLAALIHLQLNNTEIAGSLGIAKESVSRSKRRLKTRLDLSEMDSLELFLTQISPTELK</sequence>
<keyword evidence="2" id="KW-0812">Transmembrane</keyword>
<reference evidence="3 4" key="1">
    <citation type="journal article" date="2017" name="Int. J. Syst. Evol. Microbiol.">
        <title>Arachidicoccus ginsenosidivorans sp. nov., with ginsenoside-converting activity isolated from ginseng cultivating soil.</title>
        <authorList>
            <person name="Siddiqi M.Z."/>
            <person name="Aslam Z."/>
            <person name="Im W.T."/>
        </authorList>
    </citation>
    <scope>NUCLEOTIDE SEQUENCE [LARGE SCALE GENOMIC DNA]</scope>
    <source>
        <strain evidence="3 4">Gsoil 809</strain>
    </source>
</reference>
<evidence type="ECO:0000313" key="3">
    <source>
        <dbReference type="EMBL" id="QEC73259.1"/>
    </source>
</evidence>
<dbReference type="KEGG" id="agi:FSB73_17860"/>
<dbReference type="GO" id="GO:0003677">
    <property type="term" value="F:DNA binding"/>
    <property type="evidence" value="ECO:0007669"/>
    <property type="project" value="InterPro"/>
</dbReference>
<keyword evidence="2" id="KW-0472">Membrane</keyword>
<accession>A0A5B8VPA3</accession>
<dbReference type="RefSeq" id="WP_146785307.1">
    <property type="nucleotide sequence ID" value="NZ_CP042434.1"/>
</dbReference>
<gene>
    <name evidence="3" type="ORF">FSB73_17860</name>
</gene>
<feature type="coiled-coil region" evidence="1">
    <location>
        <begin position="168"/>
        <end position="209"/>
    </location>
</feature>
<dbReference type="Gene3D" id="1.25.40.10">
    <property type="entry name" value="Tetratricopeptide repeat domain"/>
    <property type="match status" value="1"/>
</dbReference>